<evidence type="ECO:0000313" key="3">
    <source>
        <dbReference type="Proteomes" id="UP000011859"/>
    </source>
</evidence>
<gene>
    <name evidence="2" type="ORF">R2APBS1_1948</name>
</gene>
<dbReference type="HOGENOM" id="CLU_696131_0_0_6"/>
<reference evidence="2 3" key="1">
    <citation type="submission" date="2012-04" db="EMBL/GenBank/DDBJ databases">
        <title>Complete genome of Rhodanobacter sp. 2APBS1.</title>
        <authorList>
            <consortium name="US DOE Joint Genome Institute"/>
            <person name="Huntemann M."/>
            <person name="Wei C.-L."/>
            <person name="Han J."/>
            <person name="Detter J.C."/>
            <person name="Han C."/>
            <person name="Tapia R."/>
            <person name="Munk A.C.C."/>
            <person name="Chen A."/>
            <person name="Krypides N."/>
            <person name="Mavromatis K."/>
            <person name="Markowitz V."/>
            <person name="Szeto E."/>
            <person name="Ivanova N."/>
            <person name="Mikhailova N."/>
            <person name="Ovchinnikova G."/>
            <person name="Pagani I."/>
            <person name="Pati A."/>
            <person name="Goodwin L."/>
            <person name="Peters L."/>
            <person name="Pitluck S."/>
            <person name="Woyke T."/>
            <person name="Prakash O."/>
            <person name="Elkins J."/>
            <person name="Brown S."/>
            <person name="Palumbo A."/>
            <person name="Hemme C."/>
            <person name="Zhou J."/>
            <person name="Watson D."/>
            <person name="Jardine P."/>
            <person name="Kostka J."/>
            <person name="Green S."/>
        </authorList>
    </citation>
    <scope>NUCLEOTIDE SEQUENCE [LARGE SCALE GENOMIC DNA]</scope>
    <source>
        <strain evidence="2 3">2APBS1</strain>
    </source>
</reference>
<sequence length="396" mass="42206">MMPSTFGREPVHPIHLTRYDAEDQSAPDVPTAADQLASVLERLVGANLSASAMRVGLDTLARLLRQRRTNEAVPAQWMADRLGLHRNAVGLAYGSLVDAGVFRRIPVAERGAPTRTAAAGPALMLLAAVRAASISRADPAGQTMASSCGEPTESHHRWRGVRPAAKKLKQPPPTTPAANDAPRTESETLTTRSGKEAHGIDKTAGQGSTDAEPTATVIETAQAAPREDRHLDPPFRFDPSVNASMTAKIGKDALYLVMRHTPGMPFQVDPAWRLTESETEHLLAMLPKRENRPQRAATPPQTRVAPPAIAKAAMAAIPRLAAALGAERAGQLVDEIAYQVVEKGLGKGDLAGGVRAGVAIALAKRWTTPRGFSNDWKGAVVRGAQQEEGDARQTVH</sequence>
<name>M4NN09_9GAMM</name>
<keyword evidence="3" id="KW-1185">Reference proteome</keyword>
<organism evidence="2 3">
    <name type="scientific">Rhodanobacter denitrificans</name>
    <dbReference type="NCBI Taxonomy" id="666685"/>
    <lineage>
        <taxon>Bacteria</taxon>
        <taxon>Pseudomonadati</taxon>
        <taxon>Pseudomonadota</taxon>
        <taxon>Gammaproteobacteria</taxon>
        <taxon>Lysobacterales</taxon>
        <taxon>Rhodanobacteraceae</taxon>
        <taxon>Rhodanobacter</taxon>
    </lineage>
</organism>
<accession>M4NN09</accession>
<feature type="region of interest" description="Disordered" evidence="1">
    <location>
        <begin position="140"/>
        <end position="214"/>
    </location>
</feature>
<protein>
    <submittedName>
        <fullName evidence="2">Uncharacterized protein</fullName>
    </submittedName>
</protein>
<dbReference type="KEGG" id="rhd:R2APBS1_1948"/>
<dbReference type="Proteomes" id="UP000011859">
    <property type="component" value="Chromosome"/>
</dbReference>
<dbReference type="GeneID" id="72428682"/>
<dbReference type="AlphaFoldDB" id="M4NN09"/>
<proteinExistence type="predicted"/>
<dbReference type="EMBL" id="CP003470">
    <property type="protein sequence ID" value="AGG89071.1"/>
    <property type="molecule type" value="Genomic_DNA"/>
</dbReference>
<dbReference type="RefSeq" id="WP_015447796.1">
    <property type="nucleotide sequence ID" value="NC_020541.1"/>
</dbReference>
<evidence type="ECO:0000313" key="2">
    <source>
        <dbReference type="EMBL" id="AGG89071.1"/>
    </source>
</evidence>
<feature type="compositionally biased region" description="Basic residues" evidence="1">
    <location>
        <begin position="156"/>
        <end position="169"/>
    </location>
</feature>
<evidence type="ECO:0000256" key="1">
    <source>
        <dbReference type="SAM" id="MobiDB-lite"/>
    </source>
</evidence>